<dbReference type="Gene3D" id="2.40.110.10">
    <property type="entry name" value="Butyryl-CoA Dehydrogenase, subunit A, domain 2"/>
    <property type="match status" value="1"/>
</dbReference>
<sequence>MWSFETEPEYQQKLDWVRAFVREKIEPIDCLFHQDQTYVVDNQSLRAIMKPLMAEVREQGLWACHLPKALGGSGYGQVPLALLNEILGRSWFAPTIFGTAAPDTGNSEILAHFGTEAQKQEYLQPLLDGDIVSCYAMTEPQGGGDPKQFTTRAVRQPDGSWRLSGRKWYASNARWAKFLIVFAITDPDVPVYQGASLFVIPAERAGVRILRNVGTTFDLPGTGSEGYIEFDGVPLTDADLLGKEGEAFRIAQFRLGGGRVHHAMRSVAQAGKAFDMMCERALSRFTQGSQLSEKQMVQEMIADAWMEIEQFRLFVLRTAWKIDKYNDYKRVKEDISAAKTLASRVVVNTVMKAMKIHGALGISNEMPFGDMLFRGFVMGTADGPDAVHKVVIAKQILRQYQPSNDLFPTEHLVKGVGAAMDRYAAELALPGDKSPWIDYVKQLRAEGHANAL</sequence>
<protein>
    <submittedName>
        <fullName evidence="11">Acyl-CoA dehydrogenase family protein</fullName>
    </submittedName>
</protein>
<dbReference type="InterPro" id="IPR009100">
    <property type="entry name" value="AcylCoA_DH/oxidase_NM_dom_sf"/>
</dbReference>
<dbReference type="Gene3D" id="1.20.140.10">
    <property type="entry name" value="Butyryl-CoA Dehydrogenase, subunit A, domain 3"/>
    <property type="match status" value="1"/>
</dbReference>
<dbReference type="SUPFAM" id="SSF47203">
    <property type="entry name" value="Acyl-CoA dehydrogenase C-terminal domain-like"/>
    <property type="match status" value="1"/>
</dbReference>
<dbReference type="Pfam" id="PF02770">
    <property type="entry name" value="Acyl-CoA_dh_M"/>
    <property type="match status" value="1"/>
</dbReference>
<dbReference type="Proteomes" id="UP000681425">
    <property type="component" value="Chromosome"/>
</dbReference>
<evidence type="ECO:0000256" key="6">
    <source>
        <dbReference type="ARBA" id="ARBA00023002"/>
    </source>
</evidence>
<dbReference type="Gene3D" id="1.10.540.10">
    <property type="entry name" value="Acyl-CoA dehydrogenase/oxidase, N-terminal domain"/>
    <property type="match status" value="1"/>
</dbReference>
<dbReference type="KEGG" id="spph:KFK14_04565"/>
<keyword evidence="4 7" id="KW-0285">Flavoprotein</keyword>
<gene>
    <name evidence="11" type="ORF">KFK14_04565</name>
</gene>
<accession>A0A975K8F2</accession>
<dbReference type="GO" id="GO:0005737">
    <property type="term" value="C:cytoplasm"/>
    <property type="evidence" value="ECO:0007669"/>
    <property type="project" value="TreeGrafter"/>
</dbReference>
<evidence type="ECO:0000259" key="9">
    <source>
        <dbReference type="Pfam" id="PF02770"/>
    </source>
</evidence>
<dbReference type="InterPro" id="IPR009075">
    <property type="entry name" value="AcylCo_DH/oxidase_C"/>
</dbReference>
<dbReference type="InterPro" id="IPR037069">
    <property type="entry name" value="AcylCoA_DH/ox_N_sf"/>
</dbReference>
<feature type="domain" description="Acyl-CoA dehydrogenase/oxidase N-terminal" evidence="10">
    <location>
        <begin position="8"/>
        <end position="130"/>
    </location>
</feature>
<evidence type="ECO:0000313" key="12">
    <source>
        <dbReference type="Proteomes" id="UP000681425"/>
    </source>
</evidence>
<dbReference type="GO" id="GO:0033539">
    <property type="term" value="P:fatty acid beta-oxidation using acyl-CoA dehydrogenase"/>
    <property type="evidence" value="ECO:0007669"/>
    <property type="project" value="TreeGrafter"/>
</dbReference>
<comment type="subunit">
    <text evidence="3">Homodimer.</text>
</comment>
<evidence type="ECO:0000256" key="4">
    <source>
        <dbReference type="ARBA" id="ARBA00022630"/>
    </source>
</evidence>
<comment type="similarity">
    <text evidence="2 7">Belongs to the acyl-CoA dehydrogenase family.</text>
</comment>
<feature type="domain" description="Acyl-CoA oxidase/dehydrogenase middle" evidence="9">
    <location>
        <begin position="134"/>
        <end position="231"/>
    </location>
</feature>
<dbReference type="InterPro" id="IPR036250">
    <property type="entry name" value="AcylCo_DH-like_C"/>
</dbReference>
<evidence type="ECO:0000256" key="2">
    <source>
        <dbReference type="ARBA" id="ARBA00009347"/>
    </source>
</evidence>
<evidence type="ECO:0000259" key="8">
    <source>
        <dbReference type="Pfam" id="PF00441"/>
    </source>
</evidence>
<comment type="cofactor">
    <cofactor evidence="1 7">
        <name>FAD</name>
        <dbReference type="ChEBI" id="CHEBI:57692"/>
    </cofactor>
</comment>
<feature type="domain" description="Acyl-CoA dehydrogenase/oxidase C-terminal" evidence="8">
    <location>
        <begin position="248"/>
        <end position="397"/>
    </location>
</feature>
<name>A0A975K8F2_9SPHN</name>
<dbReference type="InterPro" id="IPR013786">
    <property type="entry name" value="AcylCoA_DH/ox_N"/>
</dbReference>
<dbReference type="AlphaFoldDB" id="A0A975K8F2"/>
<evidence type="ECO:0000313" key="11">
    <source>
        <dbReference type="EMBL" id="QUT06720.1"/>
    </source>
</evidence>
<dbReference type="EMBL" id="CP073910">
    <property type="protein sequence ID" value="QUT06720.1"/>
    <property type="molecule type" value="Genomic_DNA"/>
</dbReference>
<evidence type="ECO:0000256" key="5">
    <source>
        <dbReference type="ARBA" id="ARBA00022827"/>
    </source>
</evidence>
<dbReference type="InterPro" id="IPR046373">
    <property type="entry name" value="Acyl-CoA_Oxase/DH_mid-dom_sf"/>
</dbReference>
<keyword evidence="12" id="KW-1185">Reference proteome</keyword>
<dbReference type="RefSeq" id="WP_212610029.1">
    <property type="nucleotide sequence ID" value="NZ_CP073910.1"/>
</dbReference>
<keyword evidence="5 7" id="KW-0274">FAD</keyword>
<proteinExistence type="inferred from homology"/>
<organism evidence="11 12">
    <name type="scientific">Sphingobium phenoxybenzoativorans</name>
    <dbReference type="NCBI Taxonomy" id="1592790"/>
    <lineage>
        <taxon>Bacteria</taxon>
        <taxon>Pseudomonadati</taxon>
        <taxon>Pseudomonadota</taxon>
        <taxon>Alphaproteobacteria</taxon>
        <taxon>Sphingomonadales</taxon>
        <taxon>Sphingomonadaceae</taxon>
        <taxon>Sphingobium</taxon>
    </lineage>
</organism>
<dbReference type="GO" id="GO:0003995">
    <property type="term" value="F:acyl-CoA dehydrogenase activity"/>
    <property type="evidence" value="ECO:0007669"/>
    <property type="project" value="TreeGrafter"/>
</dbReference>
<dbReference type="GO" id="GO:0050660">
    <property type="term" value="F:flavin adenine dinucleotide binding"/>
    <property type="evidence" value="ECO:0007669"/>
    <property type="project" value="InterPro"/>
</dbReference>
<reference evidence="11" key="1">
    <citation type="submission" date="2021-04" db="EMBL/GenBank/DDBJ databases">
        <title>Isolation of p-tert-butylphenol degrading bacteria Sphingobium phenoxybenzoativorans Tas13 from active sludge.</title>
        <authorList>
            <person name="Li Y."/>
        </authorList>
    </citation>
    <scope>NUCLEOTIDE SEQUENCE</scope>
    <source>
        <strain evidence="11">Tas13</strain>
    </source>
</reference>
<evidence type="ECO:0000256" key="3">
    <source>
        <dbReference type="ARBA" id="ARBA00011738"/>
    </source>
</evidence>
<dbReference type="PANTHER" id="PTHR48083:SF13">
    <property type="entry name" value="ACYL-COA DEHYDROGENASE FAMILY MEMBER 11"/>
    <property type="match status" value="1"/>
</dbReference>
<keyword evidence="6 7" id="KW-0560">Oxidoreductase</keyword>
<dbReference type="Pfam" id="PF02771">
    <property type="entry name" value="Acyl-CoA_dh_N"/>
    <property type="match status" value="1"/>
</dbReference>
<evidence type="ECO:0000256" key="7">
    <source>
        <dbReference type="RuleBase" id="RU362125"/>
    </source>
</evidence>
<evidence type="ECO:0000259" key="10">
    <source>
        <dbReference type="Pfam" id="PF02771"/>
    </source>
</evidence>
<dbReference type="PANTHER" id="PTHR48083">
    <property type="entry name" value="MEDIUM-CHAIN SPECIFIC ACYL-COA DEHYDROGENASE, MITOCHONDRIAL-RELATED"/>
    <property type="match status" value="1"/>
</dbReference>
<evidence type="ECO:0000256" key="1">
    <source>
        <dbReference type="ARBA" id="ARBA00001974"/>
    </source>
</evidence>
<dbReference type="Pfam" id="PF00441">
    <property type="entry name" value="Acyl-CoA_dh_1"/>
    <property type="match status" value="1"/>
</dbReference>
<dbReference type="SUPFAM" id="SSF56645">
    <property type="entry name" value="Acyl-CoA dehydrogenase NM domain-like"/>
    <property type="match status" value="1"/>
</dbReference>
<dbReference type="InterPro" id="IPR050741">
    <property type="entry name" value="Acyl-CoA_dehydrogenase"/>
</dbReference>
<dbReference type="InterPro" id="IPR006091">
    <property type="entry name" value="Acyl-CoA_Oxase/DH_mid-dom"/>
</dbReference>